<dbReference type="Pfam" id="PF24767">
    <property type="entry name" value="UBA_At5g58720"/>
    <property type="match status" value="1"/>
</dbReference>
<evidence type="ECO:0000259" key="2">
    <source>
        <dbReference type="SMART" id="SM01162"/>
    </source>
</evidence>
<feature type="domain" description="DUF1771" evidence="2">
    <location>
        <begin position="330"/>
        <end position="395"/>
    </location>
</feature>
<dbReference type="Gramene" id="Kaladp0039s0225.2.v1.1">
    <property type="protein sequence ID" value="Kaladp0039s0225.2.v1.1"/>
    <property type="gene ID" value="Kaladp0039s0225.v1.1"/>
</dbReference>
<dbReference type="PANTHER" id="PTHR47872:SF3">
    <property type="entry name" value="NUCLEAR RNA EXPORT FACTOR SDE5 ISOFORM X1"/>
    <property type="match status" value="1"/>
</dbReference>
<reference evidence="3" key="1">
    <citation type="submission" date="2021-01" db="UniProtKB">
        <authorList>
            <consortium name="EnsemblPlants"/>
        </authorList>
    </citation>
    <scope>IDENTIFICATION</scope>
</reference>
<dbReference type="EnsemblPlants" id="Kaladp0039s0225.2.v1.1">
    <property type="protein sequence ID" value="Kaladp0039s0225.2.v1.1"/>
    <property type="gene ID" value="Kaladp0039s0225.v1.1"/>
</dbReference>
<dbReference type="SMART" id="SM01162">
    <property type="entry name" value="DUF1771"/>
    <property type="match status" value="1"/>
</dbReference>
<proteinExistence type="predicted"/>
<protein>
    <recommendedName>
        <fullName evidence="2">DUF1771 domain-containing protein</fullName>
    </recommendedName>
</protein>
<dbReference type="InterPro" id="IPR013899">
    <property type="entry name" value="DUF1771"/>
</dbReference>
<dbReference type="Proteomes" id="UP000594263">
    <property type="component" value="Unplaced"/>
</dbReference>
<evidence type="ECO:0000313" key="3">
    <source>
        <dbReference type="EnsemblPlants" id="Kaladp0039s0225.1.v1.1"/>
    </source>
</evidence>
<dbReference type="EnsemblPlants" id="Kaladp0039s0225.1.v1.1">
    <property type="protein sequence ID" value="Kaladp0039s0225.1.v1.1"/>
    <property type="gene ID" value="Kaladp0039s0225.v1.1"/>
</dbReference>
<dbReference type="PANTHER" id="PTHR47872">
    <property type="entry name" value="NUCLEAR RNA EXPORT FACTOR SDE5-RELATED"/>
    <property type="match status" value="1"/>
</dbReference>
<feature type="compositionally biased region" description="Low complexity" evidence="1">
    <location>
        <begin position="305"/>
        <end position="318"/>
    </location>
</feature>
<organism evidence="3 4">
    <name type="scientific">Kalanchoe fedtschenkoi</name>
    <name type="common">Lavender scallops</name>
    <name type="synonym">South American air plant</name>
    <dbReference type="NCBI Taxonomy" id="63787"/>
    <lineage>
        <taxon>Eukaryota</taxon>
        <taxon>Viridiplantae</taxon>
        <taxon>Streptophyta</taxon>
        <taxon>Embryophyta</taxon>
        <taxon>Tracheophyta</taxon>
        <taxon>Spermatophyta</taxon>
        <taxon>Magnoliopsida</taxon>
        <taxon>eudicotyledons</taxon>
        <taxon>Gunneridae</taxon>
        <taxon>Pentapetalae</taxon>
        <taxon>Saxifragales</taxon>
        <taxon>Crassulaceae</taxon>
        <taxon>Kalanchoe</taxon>
    </lineage>
</organism>
<feature type="compositionally biased region" description="Polar residues" evidence="1">
    <location>
        <begin position="214"/>
        <end position="229"/>
    </location>
</feature>
<keyword evidence="4" id="KW-1185">Reference proteome</keyword>
<name>A0A7N0TKC8_KALFE</name>
<evidence type="ECO:0000256" key="1">
    <source>
        <dbReference type="SAM" id="MobiDB-lite"/>
    </source>
</evidence>
<accession>A0A7N0TKC8</accession>
<dbReference type="OMA" id="NISEHPC"/>
<dbReference type="InterPro" id="IPR056254">
    <property type="entry name" value="At5g58720/SDE5-like_UBA-like"/>
</dbReference>
<dbReference type="Pfam" id="PF08590">
    <property type="entry name" value="DUF1771"/>
    <property type="match status" value="1"/>
</dbReference>
<feature type="compositionally biased region" description="Polar residues" evidence="1">
    <location>
        <begin position="141"/>
        <end position="153"/>
    </location>
</feature>
<feature type="region of interest" description="Disordered" evidence="1">
    <location>
        <begin position="123"/>
        <end position="157"/>
    </location>
</feature>
<sequence length="490" mass="54029">MEPACANAMGRSYDDKALEGLFDAFGTAFSLKEIASAYCQAGKDADLAAELLYKSDGGSPFSAASGSSSDTRSVDSLDGSFVMVRSKSNDVNGNMKKTKHVWRPVSTGTVSGKLGKDYVSSTPLTNGSSFQTKPLKVESRPSPTSHGHQSSLGSAKEDDGLKEMEDFLFDLLGVGFKLDRSQIRTVLGQCGYDIHRSMRELLNISTENSERNCRYTNRSTGKYSRNSVPEQRRQSGLSGGTRDVNSNKTEPSDAFKSKIDREMEVLAALFTPSERPPELQRRNRTVKDLARSEAAVIATDPAEGSNLDSNSDSISSQNNDEDDAELEADSFEVLRRAVKDYMATKMEYYRAAVEAHAEGHHARAAKFLEQGEFFHQKARQADEESVLKIFEIRPNVKTHDTLTLDLHECDGKEAIRLLKCHLPMLSAFTYLKLIVDTNDKDITRGSRKRRILKLLKEESVEWIQGAEAGIILISANKIDPNTLSEAGIAT</sequence>
<feature type="region of interest" description="Disordered" evidence="1">
    <location>
        <begin position="213"/>
        <end position="257"/>
    </location>
</feature>
<dbReference type="Gramene" id="Kaladp0039s0225.1.v1.1">
    <property type="protein sequence ID" value="Kaladp0039s0225.1.v1.1"/>
    <property type="gene ID" value="Kaladp0039s0225.v1.1"/>
</dbReference>
<feature type="region of interest" description="Disordered" evidence="1">
    <location>
        <begin position="297"/>
        <end position="326"/>
    </location>
</feature>
<dbReference type="AlphaFoldDB" id="A0A7N0TKC8"/>
<feature type="compositionally biased region" description="Polar residues" evidence="1">
    <location>
        <begin position="123"/>
        <end position="132"/>
    </location>
</feature>
<evidence type="ECO:0000313" key="4">
    <source>
        <dbReference type="Proteomes" id="UP000594263"/>
    </source>
</evidence>